<dbReference type="InterPro" id="IPR013766">
    <property type="entry name" value="Thioredoxin_domain"/>
</dbReference>
<dbReference type="SUPFAM" id="SSF52833">
    <property type="entry name" value="Thioredoxin-like"/>
    <property type="match status" value="1"/>
</dbReference>
<dbReference type="CDD" id="cd02969">
    <property type="entry name" value="PRX_like1"/>
    <property type="match status" value="1"/>
</dbReference>
<dbReference type="Pfam" id="PF00578">
    <property type="entry name" value="AhpC-TSA"/>
    <property type="match status" value="1"/>
</dbReference>
<dbReference type="InterPro" id="IPR036249">
    <property type="entry name" value="Thioredoxin-like_sf"/>
</dbReference>
<evidence type="ECO:0000259" key="1">
    <source>
        <dbReference type="PROSITE" id="PS51352"/>
    </source>
</evidence>
<accession>A0A7X6L4Q7</accession>
<organism evidence="2 3">
    <name type="scientific">Nocardia gamkensis</name>
    <dbReference type="NCBI Taxonomy" id="352869"/>
    <lineage>
        <taxon>Bacteria</taxon>
        <taxon>Bacillati</taxon>
        <taxon>Actinomycetota</taxon>
        <taxon>Actinomycetes</taxon>
        <taxon>Mycobacteriales</taxon>
        <taxon>Nocardiaceae</taxon>
        <taxon>Nocardia</taxon>
    </lineage>
</organism>
<name>A0A7X6L4Q7_9NOCA</name>
<dbReference type="RefSeq" id="WP_040868841.1">
    <property type="nucleotide sequence ID" value="NZ_JAAXOS010000007.1"/>
</dbReference>
<proteinExistence type="predicted"/>
<dbReference type="EMBL" id="JAAXOS010000007">
    <property type="protein sequence ID" value="NKY27808.1"/>
    <property type="molecule type" value="Genomic_DNA"/>
</dbReference>
<dbReference type="InterPro" id="IPR000866">
    <property type="entry name" value="AhpC/TSA"/>
</dbReference>
<dbReference type="GO" id="GO:0016491">
    <property type="term" value="F:oxidoreductase activity"/>
    <property type="evidence" value="ECO:0007669"/>
    <property type="project" value="InterPro"/>
</dbReference>
<reference evidence="2 3" key="1">
    <citation type="submission" date="2020-04" db="EMBL/GenBank/DDBJ databases">
        <title>MicrobeNet Type strains.</title>
        <authorList>
            <person name="Nicholson A.C."/>
        </authorList>
    </citation>
    <scope>NUCLEOTIDE SEQUENCE [LARGE SCALE GENOMIC DNA]</scope>
    <source>
        <strain evidence="2 3">DSM 44956</strain>
    </source>
</reference>
<keyword evidence="3" id="KW-1185">Reference proteome</keyword>
<evidence type="ECO:0000313" key="3">
    <source>
        <dbReference type="Proteomes" id="UP000540698"/>
    </source>
</evidence>
<dbReference type="Proteomes" id="UP000540698">
    <property type="component" value="Unassembled WGS sequence"/>
</dbReference>
<evidence type="ECO:0000313" key="2">
    <source>
        <dbReference type="EMBL" id="NKY27808.1"/>
    </source>
</evidence>
<dbReference type="GO" id="GO:0016209">
    <property type="term" value="F:antioxidant activity"/>
    <property type="evidence" value="ECO:0007669"/>
    <property type="project" value="InterPro"/>
</dbReference>
<dbReference type="PANTHER" id="PTHR43640">
    <property type="entry name" value="OS07G0260300 PROTEIN"/>
    <property type="match status" value="1"/>
</dbReference>
<comment type="caution">
    <text evidence="2">The sequence shown here is derived from an EMBL/GenBank/DDBJ whole genome shotgun (WGS) entry which is preliminary data.</text>
</comment>
<dbReference type="PANTHER" id="PTHR43640:SF1">
    <property type="entry name" value="THIOREDOXIN-DEPENDENT PEROXIREDOXIN"/>
    <property type="match status" value="1"/>
</dbReference>
<dbReference type="InterPro" id="IPR047262">
    <property type="entry name" value="PRX-like1"/>
</dbReference>
<sequence>MAHTSHMVPIGTALPDFSLPDLDQRIYSRDDFADGPGLLVVFACNHCPYVKHIEAALGELVDSLPSMPTVAICTNDASAYPDDAPLRLRDQAIRAGWTFPYLVDEQQHVGRAFRAACTPDFFLYDANLRLAYRGAFDESTPGNGKPLTGNDLRTAVEAVLAGGPVPEPHRPSMGCSIKWRDA</sequence>
<protein>
    <submittedName>
        <fullName evidence="2">Thioredoxin family protein</fullName>
    </submittedName>
</protein>
<gene>
    <name evidence="2" type="ORF">HGB38_16465</name>
</gene>
<dbReference type="Gene3D" id="3.40.30.10">
    <property type="entry name" value="Glutaredoxin"/>
    <property type="match status" value="1"/>
</dbReference>
<dbReference type="PROSITE" id="PS51352">
    <property type="entry name" value="THIOREDOXIN_2"/>
    <property type="match status" value="1"/>
</dbReference>
<dbReference type="AlphaFoldDB" id="A0A7X6L4Q7"/>
<feature type="domain" description="Thioredoxin" evidence="1">
    <location>
        <begin position="8"/>
        <end position="161"/>
    </location>
</feature>